<dbReference type="EMBL" id="CM007657">
    <property type="protein sequence ID" value="ONH97568.1"/>
    <property type="molecule type" value="Genomic_DNA"/>
</dbReference>
<gene>
    <name evidence="1" type="ORF">PRUPE_7G197200</name>
</gene>
<evidence type="ECO:0000313" key="2">
    <source>
        <dbReference type="Proteomes" id="UP000006882"/>
    </source>
</evidence>
<dbReference type="STRING" id="3760.A0A251NDZ3"/>
<dbReference type="Proteomes" id="UP000006882">
    <property type="component" value="Chromosome G7"/>
</dbReference>
<keyword evidence="2" id="KW-1185">Reference proteome</keyword>
<proteinExistence type="predicted"/>
<evidence type="ECO:0000313" key="1">
    <source>
        <dbReference type="EMBL" id="ONH97568.1"/>
    </source>
</evidence>
<sequence>MACMDPATPPPAATTSLHLLPETTQLLQLQPQPQSQPHQNAVALQSLSDRVSELGLDLGLSLRGGGAGKQSKPCAWGERGRILTAKDFPSMVGSAVPYSRGWLSHCCLAMVANRDKNEDEATGKHGLEENRDALKVLRAADEASRQ</sequence>
<organism evidence="1 2">
    <name type="scientific">Prunus persica</name>
    <name type="common">Peach</name>
    <name type="synonym">Amygdalus persica</name>
    <dbReference type="NCBI Taxonomy" id="3760"/>
    <lineage>
        <taxon>Eukaryota</taxon>
        <taxon>Viridiplantae</taxon>
        <taxon>Streptophyta</taxon>
        <taxon>Embryophyta</taxon>
        <taxon>Tracheophyta</taxon>
        <taxon>Spermatophyta</taxon>
        <taxon>Magnoliopsida</taxon>
        <taxon>eudicotyledons</taxon>
        <taxon>Gunneridae</taxon>
        <taxon>Pentapetalae</taxon>
        <taxon>rosids</taxon>
        <taxon>fabids</taxon>
        <taxon>Rosales</taxon>
        <taxon>Rosaceae</taxon>
        <taxon>Amygdaloideae</taxon>
        <taxon>Amygdaleae</taxon>
        <taxon>Prunus</taxon>
    </lineage>
</organism>
<protein>
    <submittedName>
        <fullName evidence="1">Uncharacterized protein</fullName>
    </submittedName>
</protein>
<reference evidence="1 2" key="1">
    <citation type="journal article" date="2013" name="Nat. Genet.">
        <title>The high-quality draft genome of peach (Prunus persica) identifies unique patterns of genetic diversity, domestication and genome evolution.</title>
        <authorList>
            <consortium name="International Peach Genome Initiative"/>
            <person name="Verde I."/>
            <person name="Abbott A.G."/>
            <person name="Scalabrin S."/>
            <person name="Jung S."/>
            <person name="Shu S."/>
            <person name="Marroni F."/>
            <person name="Zhebentyayeva T."/>
            <person name="Dettori M.T."/>
            <person name="Grimwood J."/>
            <person name="Cattonaro F."/>
            <person name="Zuccolo A."/>
            <person name="Rossini L."/>
            <person name="Jenkins J."/>
            <person name="Vendramin E."/>
            <person name="Meisel L.A."/>
            <person name="Decroocq V."/>
            <person name="Sosinski B."/>
            <person name="Prochnik S."/>
            <person name="Mitros T."/>
            <person name="Policriti A."/>
            <person name="Cipriani G."/>
            <person name="Dondini L."/>
            <person name="Ficklin S."/>
            <person name="Goodstein D.M."/>
            <person name="Xuan P."/>
            <person name="Del Fabbro C."/>
            <person name="Aramini V."/>
            <person name="Copetti D."/>
            <person name="Gonzalez S."/>
            <person name="Horner D.S."/>
            <person name="Falchi R."/>
            <person name="Lucas S."/>
            <person name="Mica E."/>
            <person name="Maldonado J."/>
            <person name="Lazzari B."/>
            <person name="Bielenberg D."/>
            <person name="Pirona R."/>
            <person name="Miculan M."/>
            <person name="Barakat A."/>
            <person name="Testolin R."/>
            <person name="Stella A."/>
            <person name="Tartarini S."/>
            <person name="Tonutti P."/>
            <person name="Arus P."/>
            <person name="Orellana A."/>
            <person name="Wells C."/>
            <person name="Main D."/>
            <person name="Vizzotto G."/>
            <person name="Silva H."/>
            <person name="Salamini F."/>
            <person name="Schmutz J."/>
            <person name="Morgante M."/>
            <person name="Rokhsar D.S."/>
        </authorList>
    </citation>
    <scope>NUCLEOTIDE SEQUENCE [LARGE SCALE GENOMIC DNA]</scope>
    <source>
        <strain evidence="2">cv. Nemared</strain>
    </source>
</reference>
<dbReference type="Gramene" id="ONH97568">
    <property type="protein sequence ID" value="ONH97568"/>
    <property type="gene ID" value="PRUPE_7G197200"/>
</dbReference>
<name>A0A251NDZ3_PRUPE</name>
<dbReference type="AlphaFoldDB" id="A0A251NDZ3"/>
<accession>A0A251NDZ3</accession>